<dbReference type="GO" id="GO:0042301">
    <property type="term" value="F:phosphate ion binding"/>
    <property type="evidence" value="ECO:0007669"/>
    <property type="project" value="UniProtKB-UniRule"/>
</dbReference>
<evidence type="ECO:0000256" key="4">
    <source>
        <dbReference type="RuleBase" id="RU367119"/>
    </source>
</evidence>
<keyword evidence="4" id="KW-0592">Phosphate transport</keyword>
<feature type="chain" id="PRO_5027160896" description="Phosphate-binding protein" evidence="4">
    <location>
        <begin position="23"/>
        <end position="337"/>
    </location>
</feature>
<dbReference type="KEGG" id="mff:MFFC18_50390"/>
<evidence type="ECO:0000256" key="3">
    <source>
        <dbReference type="ARBA" id="ARBA00022729"/>
    </source>
</evidence>
<sequence precursor="true">MKSVSVSIPVLILALLPMTGQAQNLSGNINIQGSSTVQPISNKAKELFNGVHPKVNISVGGEGTGNGFKALASGECDISGASRPIKSTELAKVNAAGIKFVEVPVAYDGLTIVVNPKNDFIKSLTVDQLKKIFREDFAAKTWKDVDPSWPSEKISLYIPGSASGTFDYFKEVIGKKDGKTLRSDEQVQDSEDDKMLVTGVKGEKYAMGFFGYSYYDANRNGLRAVPIVNPKSGKAVTPSIETIKSGEYAPFSRPLFVYVNTKSYEKLEVEEYVLYMFDNLPKIVEAAGYVPLPEAVVAAAQDNVDASNTGTHFVDEKGEKRSGALESVFVPENRAGQ</sequence>
<name>A0A5B9PKA2_9BACT</name>
<keyword evidence="3 4" id="KW-0732">Signal</keyword>
<dbReference type="Proteomes" id="UP000322214">
    <property type="component" value="Chromosome"/>
</dbReference>
<dbReference type="InterPro" id="IPR011862">
    <property type="entry name" value="Phos-bd"/>
</dbReference>
<dbReference type="Pfam" id="PF12849">
    <property type="entry name" value="PBP_like_2"/>
    <property type="match status" value="1"/>
</dbReference>
<evidence type="ECO:0000259" key="5">
    <source>
        <dbReference type="Pfam" id="PF12849"/>
    </source>
</evidence>
<evidence type="ECO:0000256" key="2">
    <source>
        <dbReference type="ARBA" id="ARBA00022448"/>
    </source>
</evidence>
<dbReference type="InterPro" id="IPR024370">
    <property type="entry name" value="PBP_domain"/>
</dbReference>
<feature type="signal peptide" evidence="4">
    <location>
        <begin position="1"/>
        <end position="22"/>
    </location>
</feature>
<evidence type="ECO:0000256" key="1">
    <source>
        <dbReference type="ARBA" id="ARBA00008725"/>
    </source>
</evidence>
<proteinExistence type="inferred from homology"/>
<dbReference type="RefSeq" id="WP_084417069.1">
    <property type="nucleotide sequence ID" value="NZ_CP042912.1"/>
</dbReference>
<reference evidence="6 7" key="1">
    <citation type="submission" date="2019-08" db="EMBL/GenBank/DDBJ databases">
        <title>Deep-cultivation of Planctomycetes and their phenomic and genomic characterization uncovers novel biology.</title>
        <authorList>
            <person name="Wiegand S."/>
            <person name="Jogler M."/>
            <person name="Boedeker C."/>
            <person name="Pinto D."/>
            <person name="Vollmers J."/>
            <person name="Rivas-Marin E."/>
            <person name="Kohn T."/>
            <person name="Peeters S.H."/>
            <person name="Heuer A."/>
            <person name="Rast P."/>
            <person name="Oberbeckmann S."/>
            <person name="Bunk B."/>
            <person name="Jeske O."/>
            <person name="Meyerdierks A."/>
            <person name="Storesund J.E."/>
            <person name="Kallscheuer N."/>
            <person name="Luecker S."/>
            <person name="Lage O.M."/>
            <person name="Pohl T."/>
            <person name="Merkel B.J."/>
            <person name="Hornburger P."/>
            <person name="Mueller R.-W."/>
            <person name="Bruemmer F."/>
            <person name="Labrenz M."/>
            <person name="Spormann A.M."/>
            <person name="Op den Camp H."/>
            <person name="Overmann J."/>
            <person name="Amann R."/>
            <person name="Jetten M.S.M."/>
            <person name="Mascher T."/>
            <person name="Medema M.H."/>
            <person name="Devos D.P."/>
            <person name="Kaster A.-K."/>
            <person name="Ovreas L."/>
            <person name="Rohde M."/>
            <person name="Galperin M.Y."/>
            <person name="Jogler C."/>
        </authorList>
    </citation>
    <scope>NUCLEOTIDE SEQUENCE [LARGE SCALE GENOMIC DNA]</scope>
    <source>
        <strain evidence="6 7">FC18</strain>
    </source>
</reference>
<keyword evidence="7" id="KW-1185">Reference proteome</keyword>
<dbReference type="EMBL" id="CP042912">
    <property type="protein sequence ID" value="QEG25116.1"/>
    <property type="molecule type" value="Genomic_DNA"/>
</dbReference>
<evidence type="ECO:0000313" key="7">
    <source>
        <dbReference type="Proteomes" id="UP000322214"/>
    </source>
</evidence>
<comment type="similarity">
    <text evidence="1 4">Belongs to the PstS family.</text>
</comment>
<dbReference type="GO" id="GO:0006817">
    <property type="term" value="P:phosphate ion transport"/>
    <property type="evidence" value="ECO:0007669"/>
    <property type="project" value="UniProtKB-UniRule"/>
</dbReference>
<dbReference type="Gene3D" id="3.40.190.10">
    <property type="entry name" value="Periplasmic binding protein-like II"/>
    <property type="match status" value="2"/>
</dbReference>
<accession>A0A5B9PKA2</accession>
<dbReference type="AlphaFoldDB" id="A0A5B9PKA2"/>
<dbReference type="NCBIfam" id="TIGR02136">
    <property type="entry name" value="ptsS_2"/>
    <property type="match status" value="1"/>
</dbReference>
<evidence type="ECO:0000313" key="6">
    <source>
        <dbReference type="EMBL" id="QEG25116.1"/>
    </source>
</evidence>
<dbReference type="SUPFAM" id="SSF53850">
    <property type="entry name" value="Periplasmic binding protein-like II"/>
    <property type="match status" value="1"/>
</dbReference>
<dbReference type="OrthoDB" id="9790048at2"/>
<comment type="function">
    <text evidence="4">Involved in the system for phosphate transport across the cytoplasmic membrane.</text>
</comment>
<keyword evidence="2 4" id="KW-0813">Transport</keyword>
<dbReference type="PANTHER" id="PTHR30570:SF1">
    <property type="entry name" value="PHOSPHATE-BINDING PROTEIN PSTS"/>
    <property type="match status" value="1"/>
</dbReference>
<protein>
    <recommendedName>
        <fullName evidence="4">Phosphate-binding protein</fullName>
    </recommendedName>
</protein>
<dbReference type="CDD" id="cd13654">
    <property type="entry name" value="PBP2_phosphate_like_2"/>
    <property type="match status" value="1"/>
</dbReference>
<feature type="domain" description="PBP" evidence="5">
    <location>
        <begin position="24"/>
        <end position="276"/>
    </location>
</feature>
<organism evidence="6 7">
    <name type="scientific">Mariniblastus fucicola</name>
    <dbReference type="NCBI Taxonomy" id="980251"/>
    <lineage>
        <taxon>Bacteria</taxon>
        <taxon>Pseudomonadati</taxon>
        <taxon>Planctomycetota</taxon>
        <taxon>Planctomycetia</taxon>
        <taxon>Pirellulales</taxon>
        <taxon>Pirellulaceae</taxon>
        <taxon>Mariniblastus</taxon>
    </lineage>
</organism>
<dbReference type="InterPro" id="IPR050811">
    <property type="entry name" value="Phosphate_ABC_transporter"/>
</dbReference>
<dbReference type="STRING" id="980251.GCA_001642875_01417"/>
<gene>
    <name evidence="6" type="primary">pstS</name>
    <name evidence="6" type="ORF">MFFC18_50390</name>
</gene>
<dbReference type="PANTHER" id="PTHR30570">
    <property type="entry name" value="PERIPLASMIC PHOSPHATE BINDING COMPONENT OF PHOSPHATE ABC TRANSPORTER"/>
    <property type="match status" value="1"/>
</dbReference>